<sequence length="419" mass="47167">MASSAFRTFLLSGSSRCLRSTLLKRAQLHALETPRDVMKFCATPNSREDAAATTASKQANPSIGGPEYFKSLYDSSHEMAEMTSTHIQTTAEESPQVFQVPNVADLENDDLTTLQNELAPEPRLDALSTSVDAEFLDEMGPALPKSFNLAAYANKSITVQRFVQLGMDLSVCERKGLGQELITLDFEKDVEPLIHFLTSKGVPADRLGWWFTKNPYVFREPLENLQVRIDYLVSKRFSPEAVTRIVTNAPLFLAFRVESMDHRLGFLQRTLSLSGAEVRHIVTRFPKLPTFKLHSIECNAFAIKEEMGFTKYEMKQMIMVCPKLLVSSRDNIVNAFAYLHQEAGLSHAQLVQFPPILRTRECIYKPRHQFLVKLGRAQFDPKEPNYVSPQALVVGTDAVFCENVAKTSVDTYNAFLKTL</sequence>
<organism evidence="3">
    <name type="scientific">Amblyomma aureolatum</name>
    <dbReference type="NCBI Taxonomy" id="187763"/>
    <lineage>
        <taxon>Eukaryota</taxon>
        <taxon>Metazoa</taxon>
        <taxon>Ecdysozoa</taxon>
        <taxon>Arthropoda</taxon>
        <taxon>Chelicerata</taxon>
        <taxon>Arachnida</taxon>
        <taxon>Acari</taxon>
        <taxon>Parasitiformes</taxon>
        <taxon>Ixodida</taxon>
        <taxon>Ixodoidea</taxon>
        <taxon>Ixodidae</taxon>
        <taxon>Amblyomminae</taxon>
        <taxon>Amblyomma</taxon>
    </lineage>
</organism>
<dbReference type="GO" id="GO:0003676">
    <property type="term" value="F:nucleic acid binding"/>
    <property type="evidence" value="ECO:0007669"/>
    <property type="project" value="InterPro"/>
</dbReference>
<dbReference type="AlphaFoldDB" id="A0A1E1X6K4"/>
<accession>A0A1E1X6K4</accession>
<dbReference type="PANTHER" id="PTHR13068:SF112">
    <property type="entry name" value="TRANSCRIPTION TERMINATION FACTOR 3, MITOCHONDRIAL"/>
    <property type="match status" value="1"/>
</dbReference>
<name>A0A1E1X6K4_9ACAR</name>
<comment type="similarity">
    <text evidence="1">Belongs to the mTERF family.</text>
</comment>
<evidence type="ECO:0000256" key="2">
    <source>
        <dbReference type="ARBA" id="ARBA00022946"/>
    </source>
</evidence>
<dbReference type="InterPro" id="IPR038538">
    <property type="entry name" value="MTERF_sf"/>
</dbReference>
<dbReference type="GO" id="GO:0005739">
    <property type="term" value="C:mitochondrion"/>
    <property type="evidence" value="ECO:0007669"/>
    <property type="project" value="TreeGrafter"/>
</dbReference>
<dbReference type="EMBL" id="GFAC01004512">
    <property type="protein sequence ID" value="JAT94676.1"/>
    <property type="molecule type" value="mRNA"/>
</dbReference>
<dbReference type="SMART" id="SM00733">
    <property type="entry name" value="Mterf"/>
    <property type="match status" value="6"/>
</dbReference>
<dbReference type="GO" id="GO:0006390">
    <property type="term" value="P:mitochondrial transcription"/>
    <property type="evidence" value="ECO:0007669"/>
    <property type="project" value="TreeGrafter"/>
</dbReference>
<evidence type="ECO:0000256" key="1">
    <source>
        <dbReference type="ARBA" id="ARBA00007692"/>
    </source>
</evidence>
<dbReference type="GO" id="GO:0061668">
    <property type="term" value="P:mitochondrial ribosome assembly"/>
    <property type="evidence" value="ECO:0007669"/>
    <property type="project" value="TreeGrafter"/>
</dbReference>
<keyword evidence="2" id="KW-0809">Transit peptide</keyword>
<reference evidence="3" key="1">
    <citation type="journal article" date="2017" name="Front. Cell. Infect. Microbiol.">
        <title>The Distinct Transcriptional Response of the Midgut of Amblyomma sculptum and Amblyomma aureolatum Ticks to Rickettsia rickettsii Correlates to Their Differences in Susceptibility to Infection.</title>
        <authorList>
            <person name="Martins L.A."/>
            <person name="Galletti M.F.B.M."/>
            <person name="Ribeiro J.M."/>
            <person name="Fujita A."/>
            <person name="Costa F.B."/>
            <person name="Labruna M.B."/>
            <person name="Daffre S."/>
            <person name="Fogaca A.C."/>
        </authorList>
    </citation>
    <scope>NUCLEOTIDE SEQUENCE</scope>
</reference>
<proteinExistence type="evidence at transcript level"/>
<dbReference type="PANTHER" id="PTHR13068">
    <property type="entry name" value="CGI-12 PROTEIN-RELATED"/>
    <property type="match status" value="1"/>
</dbReference>
<evidence type="ECO:0000313" key="3">
    <source>
        <dbReference type="EMBL" id="JAT94676.1"/>
    </source>
</evidence>
<dbReference type="InterPro" id="IPR003690">
    <property type="entry name" value="MTERF"/>
</dbReference>
<protein>
    <submittedName>
        <fullName evidence="3">Putative transcription termination factor mterf</fullName>
    </submittedName>
</protein>
<dbReference type="Pfam" id="PF02536">
    <property type="entry name" value="mTERF"/>
    <property type="match status" value="1"/>
</dbReference>
<dbReference type="Gene3D" id="1.25.70.10">
    <property type="entry name" value="Transcription termination factor 3, mitochondrial"/>
    <property type="match status" value="1"/>
</dbReference>